<protein>
    <submittedName>
        <fullName evidence="1">Uncharacterized protein</fullName>
    </submittedName>
</protein>
<dbReference type="EMBL" id="KZ825370">
    <property type="protein sequence ID" value="RAH42789.1"/>
    <property type="molecule type" value="Genomic_DNA"/>
</dbReference>
<evidence type="ECO:0000313" key="2">
    <source>
        <dbReference type="Proteomes" id="UP000249057"/>
    </source>
</evidence>
<dbReference type="Proteomes" id="UP000249057">
    <property type="component" value="Unassembled WGS sequence"/>
</dbReference>
<gene>
    <name evidence="1" type="ORF">BO95DRAFT_227782</name>
</gene>
<accession>A0ACD1G0N0</accession>
<name>A0ACD1G0N0_9EURO</name>
<organism evidence="1 2">
    <name type="scientific">Aspergillus brunneoviolaceus CBS 621.78</name>
    <dbReference type="NCBI Taxonomy" id="1450534"/>
    <lineage>
        <taxon>Eukaryota</taxon>
        <taxon>Fungi</taxon>
        <taxon>Dikarya</taxon>
        <taxon>Ascomycota</taxon>
        <taxon>Pezizomycotina</taxon>
        <taxon>Eurotiomycetes</taxon>
        <taxon>Eurotiomycetidae</taxon>
        <taxon>Eurotiales</taxon>
        <taxon>Aspergillaceae</taxon>
        <taxon>Aspergillus</taxon>
        <taxon>Aspergillus subgen. Circumdati</taxon>
    </lineage>
</organism>
<proteinExistence type="predicted"/>
<keyword evidence="2" id="KW-1185">Reference proteome</keyword>
<sequence>MTTGVQKPMLNGSLQVKTAADYRLGGEGGRDGGGRRHDCEPVREKDKSETNQKGERRGGHGSGNSGNSEKKNTQRQSRQIDRSRKFESGQGRKQAGARSEARPRIEAGGDARGCW</sequence>
<reference evidence="1" key="1">
    <citation type="submission" date="2018-02" db="EMBL/GenBank/DDBJ databases">
        <title>The genomes of Aspergillus section Nigri reveals drivers in fungal speciation.</title>
        <authorList>
            <consortium name="DOE Joint Genome Institute"/>
            <person name="Vesth T.C."/>
            <person name="Nybo J."/>
            <person name="Theobald S."/>
            <person name="Brandl J."/>
            <person name="Frisvad J.C."/>
            <person name="Nielsen K.F."/>
            <person name="Lyhne E.K."/>
            <person name="Kogle M.E."/>
            <person name="Kuo A."/>
            <person name="Riley R."/>
            <person name="Clum A."/>
            <person name="Nolan M."/>
            <person name="Lipzen A."/>
            <person name="Salamov A."/>
            <person name="Henrissat B."/>
            <person name="Wiebenga A."/>
            <person name="De vries R.P."/>
            <person name="Grigoriev I.V."/>
            <person name="Mortensen U.H."/>
            <person name="Andersen M.R."/>
            <person name="Baker S.E."/>
        </authorList>
    </citation>
    <scope>NUCLEOTIDE SEQUENCE</scope>
    <source>
        <strain evidence="1">CBS 621.78</strain>
    </source>
</reference>
<evidence type="ECO:0000313" key="1">
    <source>
        <dbReference type="EMBL" id="RAH42789.1"/>
    </source>
</evidence>